<dbReference type="SUPFAM" id="SSF103473">
    <property type="entry name" value="MFS general substrate transporter"/>
    <property type="match status" value="1"/>
</dbReference>
<name>A0A6F8SNN9_9ACTN</name>
<feature type="transmembrane region" description="Helical" evidence="9">
    <location>
        <begin position="332"/>
        <end position="350"/>
    </location>
</feature>
<feature type="domain" description="Major facilitator superfamily (MFS) profile" evidence="10">
    <location>
        <begin position="33"/>
        <end position="448"/>
    </location>
</feature>
<organism evidence="11 12">
    <name type="scientific">Adlercreutzia hattorii</name>
    <dbReference type="NCBI Taxonomy" id="2707299"/>
    <lineage>
        <taxon>Bacteria</taxon>
        <taxon>Bacillati</taxon>
        <taxon>Actinomycetota</taxon>
        <taxon>Coriobacteriia</taxon>
        <taxon>Eggerthellales</taxon>
        <taxon>Eggerthellaceae</taxon>
        <taxon>Adlercreutzia</taxon>
    </lineage>
</organism>
<feature type="transmembrane region" description="Helical" evidence="9">
    <location>
        <begin position="303"/>
        <end position="320"/>
    </location>
</feature>
<protein>
    <submittedName>
        <fullName evidence="11">Proline/betaine transporter</fullName>
    </submittedName>
</protein>
<dbReference type="InterPro" id="IPR005829">
    <property type="entry name" value="Sugar_transporter_CS"/>
</dbReference>
<keyword evidence="4" id="KW-1003">Cell membrane</keyword>
<reference evidence="12" key="1">
    <citation type="journal article" date="2020" name="Microbiol. Resour. Announc.">
        <title>Complete Genome Sequence of Adlercreutzia sp. Strain 8CFCBH1, a Potent Producer of Equol, Isolated from Healthy Japanese Feces.</title>
        <authorList>
            <person name="Ogata Y."/>
            <person name="Sakamoto M."/>
            <person name="Ohkuma M."/>
            <person name="Hattori M."/>
            <person name="Suda W."/>
        </authorList>
    </citation>
    <scope>NUCLEOTIDE SEQUENCE [LARGE SCALE GENOMIC DNA]</scope>
    <source>
        <strain evidence="12">8CFCBH1</strain>
    </source>
</reference>
<dbReference type="InterPro" id="IPR020846">
    <property type="entry name" value="MFS_dom"/>
</dbReference>
<dbReference type="InterPro" id="IPR011701">
    <property type="entry name" value="MFS"/>
</dbReference>
<keyword evidence="6" id="KW-0769">Symport</keyword>
<comment type="similarity">
    <text evidence="2">Belongs to the major facilitator superfamily. Metabolite:H+ Symporter (MHS) family (TC 2.A.1.6) family.</text>
</comment>
<dbReference type="Pfam" id="PF07690">
    <property type="entry name" value="MFS_1"/>
    <property type="match status" value="1"/>
</dbReference>
<comment type="subcellular location">
    <subcellularLocation>
        <location evidence="1">Cell membrane</location>
        <topology evidence="1">Multi-pass membrane protein</topology>
    </subcellularLocation>
</comment>
<dbReference type="Gene3D" id="1.20.1250.20">
    <property type="entry name" value="MFS general substrate transporter like domains"/>
    <property type="match status" value="2"/>
</dbReference>
<dbReference type="PROSITE" id="PS50850">
    <property type="entry name" value="MFS"/>
    <property type="match status" value="1"/>
</dbReference>
<evidence type="ECO:0000256" key="4">
    <source>
        <dbReference type="ARBA" id="ARBA00022475"/>
    </source>
</evidence>
<feature type="transmembrane region" description="Helical" evidence="9">
    <location>
        <begin position="171"/>
        <end position="195"/>
    </location>
</feature>
<evidence type="ECO:0000256" key="1">
    <source>
        <dbReference type="ARBA" id="ARBA00004651"/>
    </source>
</evidence>
<evidence type="ECO:0000256" key="8">
    <source>
        <dbReference type="ARBA" id="ARBA00023136"/>
    </source>
</evidence>
<evidence type="ECO:0000256" key="6">
    <source>
        <dbReference type="ARBA" id="ARBA00022847"/>
    </source>
</evidence>
<feature type="transmembrane region" description="Helical" evidence="9">
    <location>
        <begin position="264"/>
        <end position="283"/>
    </location>
</feature>
<evidence type="ECO:0000313" key="11">
    <source>
        <dbReference type="EMBL" id="BCA89394.1"/>
    </source>
</evidence>
<keyword evidence="3" id="KW-0813">Transport</keyword>
<feature type="transmembrane region" description="Helical" evidence="9">
    <location>
        <begin position="45"/>
        <end position="63"/>
    </location>
</feature>
<dbReference type="PROSITE" id="PS00216">
    <property type="entry name" value="SUGAR_TRANSPORT_1"/>
    <property type="match status" value="1"/>
</dbReference>
<evidence type="ECO:0000313" key="12">
    <source>
        <dbReference type="Proteomes" id="UP000501727"/>
    </source>
</evidence>
<dbReference type="PANTHER" id="PTHR43528">
    <property type="entry name" value="ALPHA-KETOGLUTARATE PERMEASE"/>
    <property type="match status" value="1"/>
</dbReference>
<evidence type="ECO:0000256" key="9">
    <source>
        <dbReference type="SAM" id="Phobius"/>
    </source>
</evidence>
<dbReference type="PANTHER" id="PTHR43528:SF1">
    <property type="entry name" value="ALPHA-KETOGLUTARATE PERMEASE"/>
    <property type="match status" value="1"/>
</dbReference>
<dbReference type="AlphaFoldDB" id="A0A6F8SNN9"/>
<dbReference type="KEGG" id="ahat:ADCFC_20130"/>
<evidence type="ECO:0000256" key="2">
    <source>
        <dbReference type="ARBA" id="ARBA00008240"/>
    </source>
</evidence>
<dbReference type="InterPro" id="IPR051084">
    <property type="entry name" value="H+-coupled_symporters"/>
</dbReference>
<accession>A0A6F8SNN9</accession>
<feature type="transmembrane region" description="Helical" evidence="9">
    <location>
        <begin position="356"/>
        <end position="380"/>
    </location>
</feature>
<feature type="transmembrane region" description="Helical" evidence="9">
    <location>
        <begin position="392"/>
        <end position="416"/>
    </location>
</feature>
<dbReference type="EMBL" id="AP022829">
    <property type="protein sequence ID" value="BCA89394.1"/>
    <property type="molecule type" value="Genomic_DNA"/>
</dbReference>
<feature type="transmembrane region" description="Helical" evidence="9">
    <location>
        <begin position="104"/>
        <end position="129"/>
    </location>
</feature>
<evidence type="ECO:0000259" key="10">
    <source>
        <dbReference type="PROSITE" id="PS50850"/>
    </source>
</evidence>
<dbReference type="GO" id="GO:0015293">
    <property type="term" value="F:symporter activity"/>
    <property type="evidence" value="ECO:0007669"/>
    <property type="project" value="UniProtKB-KW"/>
</dbReference>
<evidence type="ECO:0000256" key="5">
    <source>
        <dbReference type="ARBA" id="ARBA00022692"/>
    </source>
</evidence>
<dbReference type="GO" id="GO:0005886">
    <property type="term" value="C:plasma membrane"/>
    <property type="evidence" value="ECO:0007669"/>
    <property type="project" value="UniProtKB-SubCell"/>
</dbReference>
<keyword evidence="12" id="KW-1185">Reference proteome</keyword>
<feature type="transmembrane region" description="Helical" evidence="9">
    <location>
        <begin position="69"/>
        <end position="92"/>
    </location>
</feature>
<reference evidence="12" key="2">
    <citation type="submission" date="2020-03" db="EMBL/GenBank/DDBJ databases">
        <title>Complete Genome Sequence of Adlercreutzia sp. strain 8CFCBH1 Producing Equol, Isolated from Healthy Japanese Feces.</title>
        <authorList>
            <person name="Ogata Y."/>
            <person name="Sakamoto M."/>
            <person name="Ohkuma M."/>
            <person name="Hattori M."/>
            <person name="Suda W."/>
        </authorList>
    </citation>
    <scope>NUCLEOTIDE SEQUENCE [LARGE SCALE GENOMIC DNA]</scope>
    <source>
        <strain evidence="12">8CFCBH1</strain>
    </source>
</reference>
<sequence length="455" mass="49873">MITMASSTKEAVRPATTYAEATEAEKHAVLRKVTGSSFLGNFIEWFDYASYSYLATVIAMVFFPAEDHAVAVMSTFGVFALSFLVRPIGAIFWGNMGDKKGRKWALSVSILLMSGATFLIGCLPGYAVIGVGAPLLLLLLRMVQSFSAAGEYAGAATFIAEYAPHNHRGFYCSMVPASTATGLLVGSLLATFMFSVWGADSAFVVDWGWRIPFWLALPLGYITHYIRTHLEDSPVYAQMQERMKEMGEKVEHPIRTLFTKHLKVLLISFGACVLNAVGFYAVLTYLPNYLETTLNYPPSDASTITTIVLVVYIAFIFLSGRISDKVGRKKMLIGACVGFIVFTVPAFMLLGTMNFWVILLVELLMCLLLTINDGTLASYLTETFPTDVRYSGFALSFNLANAIFGGSASFISFWLIDLTGNAIAPAWYMVAIAVVAFIAMCMTHDHSGKKLDDVK</sequence>
<keyword evidence="8 9" id="KW-0472">Membrane</keyword>
<gene>
    <name evidence="11" type="primary">proP_2</name>
    <name evidence="11" type="ORF">ADCFC_18910</name>
</gene>
<evidence type="ECO:0000256" key="7">
    <source>
        <dbReference type="ARBA" id="ARBA00022989"/>
    </source>
</evidence>
<evidence type="ECO:0000256" key="3">
    <source>
        <dbReference type="ARBA" id="ARBA00022448"/>
    </source>
</evidence>
<dbReference type="InterPro" id="IPR036259">
    <property type="entry name" value="MFS_trans_sf"/>
</dbReference>
<keyword evidence="7 9" id="KW-1133">Transmembrane helix</keyword>
<keyword evidence="5 9" id="KW-0812">Transmembrane</keyword>
<feature type="transmembrane region" description="Helical" evidence="9">
    <location>
        <begin position="135"/>
        <end position="159"/>
    </location>
</feature>
<feature type="transmembrane region" description="Helical" evidence="9">
    <location>
        <begin position="422"/>
        <end position="442"/>
    </location>
</feature>
<dbReference type="Proteomes" id="UP000501727">
    <property type="component" value="Chromosome"/>
</dbReference>
<feature type="transmembrane region" description="Helical" evidence="9">
    <location>
        <begin position="207"/>
        <end position="226"/>
    </location>
</feature>
<proteinExistence type="inferred from homology"/>